<protein>
    <submittedName>
        <fullName evidence="7">Amino acid ABC transporter substrate-binding protein</fullName>
    </submittedName>
</protein>
<dbReference type="RefSeq" id="WP_094037332.1">
    <property type="nucleotide sequence ID" value="NZ_CP022541.1"/>
</dbReference>
<name>A0A222EAI2_9RHOB</name>
<evidence type="ECO:0000256" key="4">
    <source>
        <dbReference type="RuleBase" id="RU003744"/>
    </source>
</evidence>
<accession>A0A222EAI2</accession>
<evidence type="ECO:0000256" key="2">
    <source>
        <dbReference type="ARBA" id="ARBA00010333"/>
    </source>
</evidence>
<sequence>MKSIQTKLKGPVLTGIFMLTLAGVALADVDPAAQALLPEVNKASGELNIVISLAYPPMEYTEAGSDELKGFDIDLAREIADRLGLEPKFQNVEFPQLIPQVVTGRSDMILTAFSDKPERQVQLDFIDYFNTGNVFYSTSDHKDEIKDEKDLCGKTIAVATGTSWVTWAEDVGKSVCAADNLYNVIQIATQAEHIMQIKQGRAQASVIGVEGLADLEINHPGAYYQIGEAGNPNPYGIAFEKSNTALRDSVLSALNAMKDDGTYMEIASRYHLEIGAVDAFVINGAAK</sequence>
<evidence type="ECO:0000313" key="8">
    <source>
        <dbReference type="Proteomes" id="UP000203589"/>
    </source>
</evidence>
<comment type="similarity">
    <text evidence="2 4">Belongs to the bacterial solute-binding protein 3 family.</text>
</comment>
<dbReference type="PANTHER" id="PTHR35936:SF17">
    <property type="entry name" value="ARGININE-BINDING EXTRACELLULAR PROTEIN ARTP"/>
    <property type="match status" value="1"/>
</dbReference>
<keyword evidence="3 5" id="KW-0732">Signal</keyword>
<dbReference type="PANTHER" id="PTHR35936">
    <property type="entry name" value="MEMBRANE-BOUND LYTIC MUREIN TRANSGLYCOSYLASE F"/>
    <property type="match status" value="1"/>
</dbReference>
<dbReference type="Proteomes" id="UP000203589">
    <property type="component" value="Plasmid pSMS3-1"/>
</dbReference>
<reference evidence="7 8" key="1">
    <citation type="submission" date="2017-07" db="EMBL/GenBank/DDBJ databases">
        <title>Genome Sequence of Antarctobacter heliothermus Strain SMS3 Isolated from a culture of the Diatom Skeletonema marinoi.</title>
        <authorList>
            <person name="Topel M."/>
            <person name="Pinder M.I.M."/>
            <person name="Johansson O.N."/>
            <person name="Kourtchenko O."/>
            <person name="Godhe A."/>
            <person name="Clarke A.K."/>
        </authorList>
    </citation>
    <scope>NUCLEOTIDE SEQUENCE [LARGE SCALE GENOMIC DNA]</scope>
    <source>
        <strain evidence="7 8">SMS3</strain>
        <plasmid evidence="8">Plasmid psms3-1</plasmid>
    </source>
</reference>
<geneLocation type="plasmid" evidence="8">
    <name>psms3-1</name>
</geneLocation>
<dbReference type="AlphaFoldDB" id="A0A222EAI2"/>
<organism evidence="7 8">
    <name type="scientific">Antarctobacter heliothermus</name>
    <dbReference type="NCBI Taxonomy" id="74033"/>
    <lineage>
        <taxon>Bacteria</taxon>
        <taxon>Pseudomonadati</taxon>
        <taxon>Pseudomonadota</taxon>
        <taxon>Alphaproteobacteria</taxon>
        <taxon>Rhodobacterales</taxon>
        <taxon>Roseobacteraceae</taxon>
        <taxon>Antarctobacter</taxon>
    </lineage>
</organism>
<keyword evidence="8" id="KW-1185">Reference proteome</keyword>
<gene>
    <name evidence="7" type="ORF">ANTHELSMS3_04810</name>
</gene>
<keyword evidence="7" id="KW-0614">Plasmid</keyword>
<dbReference type="PROSITE" id="PS01039">
    <property type="entry name" value="SBP_BACTERIAL_3"/>
    <property type="match status" value="1"/>
</dbReference>
<dbReference type="CDD" id="cd01004">
    <property type="entry name" value="PBP2_MidA_like"/>
    <property type="match status" value="1"/>
</dbReference>
<proteinExistence type="inferred from homology"/>
<dbReference type="KEGG" id="aht:ANTHELSMS3_04810"/>
<dbReference type="Gene3D" id="3.40.190.10">
    <property type="entry name" value="Periplasmic binding protein-like II"/>
    <property type="match status" value="2"/>
</dbReference>
<dbReference type="InterPro" id="IPR001638">
    <property type="entry name" value="Solute-binding_3/MltF_N"/>
</dbReference>
<comment type="subcellular location">
    <subcellularLocation>
        <location evidence="1">Cell envelope</location>
    </subcellularLocation>
</comment>
<feature type="signal peptide" evidence="5">
    <location>
        <begin position="1"/>
        <end position="27"/>
    </location>
</feature>
<dbReference type="Pfam" id="PF00497">
    <property type="entry name" value="SBP_bac_3"/>
    <property type="match status" value="1"/>
</dbReference>
<feature type="chain" id="PRO_5012894741" evidence="5">
    <location>
        <begin position="28"/>
        <end position="287"/>
    </location>
</feature>
<evidence type="ECO:0000256" key="5">
    <source>
        <dbReference type="SAM" id="SignalP"/>
    </source>
</evidence>
<dbReference type="OrthoDB" id="9768183at2"/>
<dbReference type="GO" id="GO:0030313">
    <property type="term" value="C:cell envelope"/>
    <property type="evidence" value="ECO:0007669"/>
    <property type="project" value="UniProtKB-SubCell"/>
</dbReference>
<feature type="domain" description="Solute-binding protein family 3/N-terminal" evidence="6">
    <location>
        <begin position="46"/>
        <end position="274"/>
    </location>
</feature>
<evidence type="ECO:0000256" key="3">
    <source>
        <dbReference type="ARBA" id="ARBA00022729"/>
    </source>
</evidence>
<dbReference type="SMART" id="SM00062">
    <property type="entry name" value="PBPb"/>
    <property type="match status" value="1"/>
</dbReference>
<evidence type="ECO:0000313" key="7">
    <source>
        <dbReference type="EMBL" id="ASP23204.1"/>
    </source>
</evidence>
<dbReference type="InterPro" id="IPR018313">
    <property type="entry name" value="SBP_3_CS"/>
</dbReference>
<dbReference type="SUPFAM" id="SSF53850">
    <property type="entry name" value="Periplasmic binding protein-like II"/>
    <property type="match status" value="1"/>
</dbReference>
<dbReference type="EMBL" id="CP022541">
    <property type="protein sequence ID" value="ASP23204.1"/>
    <property type="molecule type" value="Genomic_DNA"/>
</dbReference>
<evidence type="ECO:0000256" key="1">
    <source>
        <dbReference type="ARBA" id="ARBA00004196"/>
    </source>
</evidence>
<evidence type="ECO:0000259" key="6">
    <source>
        <dbReference type="SMART" id="SM00062"/>
    </source>
</evidence>